<dbReference type="InterPro" id="IPR013105">
    <property type="entry name" value="TPR_2"/>
</dbReference>
<dbReference type="Gene3D" id="1.25.40.10">
    <property type="entry name" value="Tetratricopeptide repeat domain"/>
    <property type="match status" value="1"/>
</dbReference>
<proteinExistence type="predicted"/>
<dbReference type="PROSITE" id="PS50005">
    <property type="entry name" value="TPR"/>
    <property type="match status" value="2"/>
</dbReference>
<sequence length="270" mass="30025">MPKRNRCMASRQKGSPVPTSVALRSVPPTTPRLATKGNRMLRLGWLPLVLALLASCGCKTWGSATSLMPSLPKSLVESPSDPQDKRAEACIVTAQTLHQEGHYLEAAKLLEKAQAESPQRYDYARHLAVLYDELHMPEEAEQAFHAALAKHPNDADLRNDFGYFYFRQGNNTQAEQEFRAALAIAPTHQHAQTNLARTLFRQNRLEEAHRAFAKVVGPAAAHQNMGVLLAQEGRDVEARQAFQEALKANPNLENSREFLAGLDRVSLQTR</sequence>
<dbReference type="SUPFAM" id="SSF48452">
    <property type="entry name" value="TPR-like"/>
    <property type="match status" value="1"/>
</dbReference>
<accession>A0A368KY60</accession>
<name>A0A368KY60_9BACT</name>
<organism evidence="5 6">
    <name type="scientific">Bremerella cremea</name>
    <dbReference type="NCBI Taxonomy" id="1031537"/>
    <lineage>
        <taxon>Bacteria</taxon>
        <taxon>Pseudomonadati</taxon>
        <taxon>Planctomycetota</taxon>
        <taxon>Planctomycetia</taxon>
        <taxon>Pirellulales</taxon>
        <taxon>Pirellulaceae</taxon>
        <taxon>Bremerella</taxon>
    </lineage>
</organism>
<evidence type="ECO:0000313" key="6">
    <source>
        <dbReference type="Proteomes" id="UP000253562"/>
    </source>
</evidence>
<dbReference type="Proteomes" id="UP000253562">
    <property type="component" value="Unassembled WGS sequence"/>
</dbReference>
<evidence type="ECO:0000256" key="2">
    <source>
        <dbReference type="ARBA" id="ARBA00022803"/>
    </source>
</evidence>
<reference evidence="5 6" key="1">
    <citation type="submission" date="2018-07" db="EMBL/GenBank/DDBJ databases">
        <title>Comparative genomes isolates from brazilian mangrove.</title>
        <authorList>
            <person name="De Araujo J.E."/>
            <person name="Taketani R.G."/>
            <person name="Silva M.C.P."/>
            <person name="Lourenco M.V."/>
            <person name="Oliveira V.M."/>
            <person name="Andreote F.D."/>
        </authorList>
    </citation>
    <scope>NUCLEOTIDE SEQUENCE [LARGE SCALE GENOMIC DNA]</scope>
    <source>
        <strain evidence="5 6">HEX PRIS-MGV</strain>
    </source>
</reference>
<keyword evidence="1" id="KW-0677">Repeat</keyword>
<comment type="caution">
    <text evidence="5">The sequence shown here is derived from an EMBL/GenBank/DDBJ whole genome shotgun (WGS) entry which is preliminary data.</text>
</comment>
<dbReference type="PANTHER" id="PTHR44943:SF8">
    <property type="entry name" value="TPR REPEAT-CONTAINING PROTEIN MJ0263"/>
    <property type="match status" value="1"/>
</dbReference>
<evidence type="ECO:0000256" key="3">
    <source>
        <dbReference type="PROSITE-ProRule" id="PRU00339"/>
    </source>
</evidence>
<evidence type="ECO:0000256" key="1">
    <source>
        <dbReference type="ARBA" id="ARBA00022737"/>
    </source>
</evidence>
<dbReference type="EMBL" id="QPEX01000010">
    <property type="protein sequence ID" value="RCS54474.1"/>
    <property type="molecule type" value="Genomic_DNA"/>
</dbReference>
<feature type="repeat" description="TPR" evidence="3">
    <location>
        <begin position="219"/>
        <end position="252"/>
    </location>
</feature>
<dbReference type="InterPro" id="IPR051685">
    <property type="entry name" value="Ycf3/AcsC/BcsC/TPR_MFPF"/>
</dbReference>
<feature type="repeat" description="TPR" evidence="3">
    <location>
        <begin position="155"/>
        <end position="188"/>
    </location>
</feature>
<evidence type="ECO:0000313" key="5">
    <source>
        <dbReference type="EMBL" id="RCS54474.1"/>
    </source>
</evidence>
<dbReference type="Pfam" id="PF14559">
    <property type="entry name" value="TPR_19"/>
    <property type="match status" value="2"/>
</dbReference>
<gene>
    <name evidence="5" type="ORF">DTL42_04855</name>
</gene>
<dbReference type="InterPro" id="IPR011990">
    <property type="entry name" value="TPR-like_helical_dom_sf"/>
</dbReference>
<dbReference type="InterPro" id="IPR019734">
    <property type="entry name" value="TPR_rpt"/>
</dbReference>
<feature type="region of interest" description="Disordered" evidence="4">
    <location>
        <begin position="1"/>
        <end position="21"/>
    </location>
</feature>
<protein>
    <submittedName>
        <fullName evidence="5">Tetratricopeptide repeat protein</fullName>
    </submittedName>
</protein>
<evidence type="ECO:0000256" key="4">
    <source>
        <dbReference type="SAM" id="MobiDB-lite"/>
    </source>
</evidence>
<dbReference type="PANTHER" id="PTHR44943">
    <property type="entry name" value="CELLULOSE SYNTHASE OPERON PROTEIN C"/>
    <property type="match status" value="1"/>
</dbReference>
<keyword evidence="2 3" id="KW-0802">TPR repeat</keyword>
<dbReference type="Pfam" id="PF07719">
    <property type="entry name" value="TPR_2"/>
    <property type="match status" value="1"/>
</dbReference>
<dbReference type="AlphaFoldDB" id="A0A368KY60"/>
<dbReference type="SMART" id="SM00028">
    <property type="entry name" value="TPR"/>
    <property type="match status" value="4"/>
</dbReference>